<comment type="caution">
    <text evidence="8">The sequence shown here is derived from an EMBL/GenBank/DDBJ whole genome shotgun (WGS) entry which is preliminary data.</text>
</comment>
<evidence type="ECO:0000313" key="9">
    <source>
        <dbReference type="Proteomes" id="UP000245390"/>
    </source>
</evidence>
<gene>
    <name evidence="8" type="ORF">C8D95_103216</name>
</gene>
<dbReference type="RefSeq" id="WP_109758736.1">
    <property type="nucleotide sequence ID" value="NZ_CP034588.1"/>
</dbReference>
<evidence type="ECO:0000256" key="2">
    <source>
        <dbReference type="ARBA" id="ARBA00022573"/>
    </source>
</evidence>
<keyword evidence="4 6" id="KW-0808">Transferase</keyword>
<feature type="domain" description="Tetrapyrrole methylase" evidence="7">
    <location>
        <begin position="4"/>
        <end position="214"/>
    </location>
</feature>
<dbReference type="EC" id="2.1.1.152" evidence="6"/>
<dbReference type="Proteomes" id="UP000245390">
    <property type="component" value="Unassembled WGS sequence"/>
</dbReference>
<sequence length="241" mass="25945">MRELVLVGIGTGNPDHLTRAGEAAIRAAEVILVPRKEGKGDLADLRLAICRDLGVEAKVRLFDLPVRDASGDYRAGVDAWHDAIAAAWVAALPPEAGTVALLVWGDPSLYDSTLRIADRLSPAPRIRVIPGITALQALTAAHAIPLNRINATVLITTGRQVRDHGWPEGADRVAVLLDGETSFLSLDPDGLTIWWGAFLGMENEILVHGPLSQVAETIVRVRAEARAAHGWIMDTYLLERG</sequence>
<accession>A0A316G7P8</accession>
<evidence type="ECO:0000256" key="3">
    <source>
        <dbReference type="ARBA" id="ARBA00022603"/>
    </source>
</evidence>
<dbReference type="AlphaFoldDB" id="A0A316G7P8"/>
<dbReference type="EMBL" id="QGGV01000003">
    <property type="protein sequence ID" value="PWK56981.1"/>
    <property type="molecule type" value="Genomic_DNA"/>
</dbReference>
<comment type="function">
    <text evidence="6">Catalyzes the methylation of C-1 in precorrin-5 and the subsequent extrusion of acetic acid from the resulting intermediate to form cobalt-precorrin-6A.</text>
</comment>
<dbReference type="SUPFAM" id="SSF53790">
    <property type="entry name" value="Tetrapyrrole methylase"/>
    <property type="match status" value="1"/>
</dbReference>
<dbReference type="PIRSF" id="PIRSF036525">
    <property type="entry name" value="CobF"/>
    <property type="match status" value="1"/>
</dbReference>
<dbReference type="GO" id="GO:0032259">
    <property type="term" value="P:methylation"/>
    <property type="evidence" value="ECO:0007669"/>
    <property type="project" value="UniProtKB-KW"/>
</dbReference>
<dbReference type="GO" id="GO:0009236">
    <property type="term" value="P:cobalamin biosynthetic process"/>
    <property type="evidence" value="ECO:0007669"/>
    <property type="project" value="UniProtKB-KW"/>
</dbReference>
<dbReference type="InterPro" id="IPR014777">
    <property type="entry name" value="4pyrrole_Mease_sub1"/>
</dbReference>
<dbReference type="NCBIfam" id="TIGR02434">
    <property type="entry name" value="CobF"/>
    <property type="match status" value="1"/>
</dbReference>
<evidence type="ECO:0000256" key="4">
    <source>
        <dbReference type="ARBA" id="ARBA00022679"/>
    </source>
</evidence>
<proteinExistence type="predicted"/>
<dbReference type="InterPro" id="IPR014776">
    <property type="entry name" value="4pyrrole_Mease_sub2"/>
</dbReference>
<dbReference type="OrthoDB" id="9787471at2"/>
<evidence type="ECO:0000313" key="8">
    <source>
        <dbReference type="EMBL" id="PWK56981.1"/>
    </source>
</evidence>
<dbReference type="InterPro" id="IPR000878">
    <property type="entry name" value="4pyrrol_Mease"/>
</dbReference>
<dbReference type="PANTHER" id="PTHR43467:SF1">
    <property type="entry name" value="PRECORRIN-6A SYNTHASE [DEACETYLATING]"/>
    <property type="match status" value="1"/>
</dbReference>
<comment type="pathway">
    <text evidence="1">Cofactor biosynthesis; adenosylcobalamin biosynthesis.</text>
</comment>
<dbReference type="GO" id="GO:0043819">
    <property type="term" value="F:precorrin-6A synthase (deacetylating) activity"/>
    <property type="evidence" value="ECO:0007669"/>
    <property type="project" value="UniProtKB-EC"/>
</dbReference>
<dbReference type="InterPro" id="IPR035996">
    <property type="entry name" value="4pyrrol_Methylase_sf"/>
</dbReference>
<dbReference type="KEGG" id="salo:EF888_09305"/>
<protein>
    <recommendedName>
        <fullName evidence="6">Precorrin-6A synthase [deacetylating]</fullName>
        <ecNumber evidence="6">2.1.1.152</ecNumber>
    </recommendedName>
</protein>
<dbReference type="PANTHER" id="PTHR43467">
    <property type="entry name" value="COBALT-PRECORRIN-2 C(20)-METHYLTRANSFERASE"/>
    <property type="match status" value="1"/>
</dbReference>
<dbReference type="Gene3D" id="3.40.1010.10">
    <property type="entry name" value="Cobalt-precorrin-4 Transmethylase, Domain 1"/>
    <property type="match status" value="1"/>
</dbReference>
<comment type="catalytic activity">
    <reaction evidence="6">
        <text>precorrin-5 + S-adenosyl-L-methionine + H2O = precorrin-6A + acetate + S-adenosyl-L-homocysteine + 2 H(+)</text>
        <dbReference type="Rhea" id="RHEA:18261"/>
        <dbReference type="ChEBI" id="CHEBI:15377"/>
        <dbReference type="ChEBI" id="CHEBI:15378"/>
        <dbReference type="ChEBI" id="CHEBI:30089"/>
        <dbReference type="ChEBI" id="CHEBI:57856"/>
        <dbReference type="ChEBI" id="CHEBI:59789"/>
        <dbReference type="ChEBI" id="CHEBI:77871"/>
        <dbReference type="ChEBI" id="CHEBI:77872"/>
        <dbReference type="EC" id="2.1.1.152"/>
    </reaction>
</comment>
<keyword evidence="2" id="KW-0169">Cobalamin biosynthesis</keyword>
<dbReference type="CDD" id="cd11643">
    <property type="entry name" value="Precorrin-6A-synthase"/>
    <property type="match status" value="1"/>
</dbReference>
<keyword evidence="9" id="KW-1185">Reference proteome</keyword>
<dbReference type="InterPro" id="IPR012797">
    <property type="entry name" value="CobF"/>
</dbReference>
<dbReference type="Pfam" id="PF00590">
    <property type="entry name" value="TP_methylase"/>
    <property type="match status" value="1"/>
</dbReference>
<reference evidence="8 9" key="1">
    <citation type="submission" date="2018-05" db="EMBL/GenBank/DDBJ databases">
        <title>Genomic Encyclopedia of Type Strains, Phase IV (KMG-IV): sequencing the most valuable type-strain genomes for metagenomic binning, comparative biology and taxonomic classification.</title>
        <authorList>
            <person name="Goeker M."/>
        </authorList>
    </citation>
    <scope>NUCLEOTIDE SEQUENCE [LARGE SCALE GENOMIC DNA]</scope>
    <source>
        <strain evidence="8 9">DSM 103371</strain>
    </source>
</reference>
<evidence type="ECO:0000256" key="1">
    <source>
        <dbReference type="ARBA" id="ARBA00004953"/>
    </source>
</evidence>
<dbReference type="Gene3D" id="3.30.950.10">
    <property type="entry name" value="Methyltransferase, Cobalt-precorrin-4 Transmethylase, Domain 2"/>
    <property type="match status" value="1"/>
</dbReference>
<evidence type="ECO:0000256" key="5">
    <source>
        <dbReference type="ARBA" id="ARBA00022691"/>
    </source>
</evidence>
<evidence type="ECO:0000256" key="6">
    <source>
        <dbReference type="PIRNR" id="PIRNR036525"/>
    </source>
</evidence>
<keyword evidence="5 6" id="KW-0949">S-adenosyl-L-methionine</keyword>
<organism evidence="8 9">
    <name type="scientific">Silicimonas algicola</name>
    <dbReference type="NCBI Taxonomy" id="1826607"/>
    <lineage>
        <taxon>Bacteria</taxon>
        <taxon>Pseudomonadati</taxon>
        <taxon>Pseudomonadota</taxon>
        <taxon>Alphaproteobacteria</taxon>
        <taxon>Rhodobacterales</taxon>
        <taxon>Paracoccaceae</taxon>
    </lineage>
</organism>
<name>A0A316G7P8_9RHOB</name>
<keyword evidence="3 6" id="KW-0489">Methyltransferase</keyword>
<evidence type="ECO:0000259" key="7">
    <source>
        <dbReference type="Pfam" id="PF00590"/>
    </source>
</evidence>